<dbReference type="GO" id="GO:0006351">
    <property type="term" value="P:DNA-templated transcription"/>
    <property type="evidence" value="ECO:0007669"/>
    <property type="project" value="InterPro"/>
</dbReference>
<dbReference type="PANTHER" id="PTHR47338">
    <property type="entry name" value="ZN(II)2CYS6 TRANSCRIPTION FACTOR (EUROFUNG)-RELATED"/>
    <property type="match status" value="1"/>
</dbReference>
<evidence type="ECO:0000256" key="2">
    <source>
        <dbReference type="ARBA" id="ARBA00022723"/>
    </source>
</evidence>
<evidence type="ECO:0000313" key="7">
    <source>
        <dbReference type="EMBL" id="RFU33261.1"/>
    </source>
</evidence>
<evidence type="ECO:0000256" key="4">
    <source>
        <dbReference type="ARBA" id="ARBA00023163"/>
    </source>
</evidence>
<evidence type="ECO:0000256" key="5">
    <source>
        <dbReference type="ARBA" id="ARBA00023242"/>
    </source>
</evidence>
<dbReference type="SMART" id="SM00066">
    <property type="entry name" value="GAL4"/>
    <property type="match status" value="1"/>
</dbReference>
<dbReference type="PROSITE" id="PS50048">
    <property type="entry name" value="ZN2_CY6_FUNGAL_2"/>
    <property type="match status" value="1"/>
</dbReference>
<keyword evidence="3" id="KW-0805">Transcription regulation</keyword>
<feature type="non-terminal residue" evidence="7">
    <location>
        <position position="1"/>
    </location>
</feature>
<dbReference type="InterPro" id="IPR050815">
    <property type="entry name" value="TF_fung"/>
</dbReference>
<dbReference type="AlphaFoldDB" id="A0A3E2HJN1"/>
<gene>
    <name evidence="7" type="ORF">B7463_g3044</name>
</gene>
<evidence type="ECO:0000256" key="3">
    <source>
        <dbReference type="ARBA" id="ARBA00023015"/>
    </source>
</evidence>
<dbReference type="SUPFAM" id="SSF57701">
    <property type="entry name" value="Zn2/Cys6 DNA-binding domain"/>
    <property type="match status" value="1"/>
</dbReference>
<reference evidence="7 8" key="1">
    <citation type="submission" date="2018-05" db="EMBL/GenBank/DDBJ databases">
        <title>Draft genome sequence of Scytalidium lignicola DSM 105466, a ubiquitous saprotrophic fungus.</title>
        <authorList>
            <person name="Buettner E."/>
            <person name="Gebauer A.M."/>
            <person name="Hofrichter M."/>
            <person name="Liers C."/>
            <person name="Kellner H."/>
        </authorList>
    </citation>
    <scope>NUCLEOTIDE SEQUENCE [LARGE SCALE GENOMIC DNA]</scope>
    <source>
        <strain evidence="7 8">DSM 105466</strain>
    </source>
</reference>
<dbReference type="InterPro" id="IPR036864">
    <property type="entry name" value="Zn2-C6_fun-type_DNA-bd_sf"/>
</dbReference>
<dbReference type="CDD" id="cd00067">
    <property type="entry name" value="GAL4"/>
    <property type="match status" value="1"/>
</dbReference>
<protein>
    <recommendedName>
        <fullName evidence="6">Zn(2)-C6 fungal-type domain-containing protein</fullName>
    </recommendedName>
</protein>
<dbReference type="PROSITE" id="PS00463">
    <property type="entry name" value="ZN2_CY6_FUNGAL_1"/>
    <property type="match status" value="1"/>
</dbReference>
<proteinExistence type="predicted"/>
<keyword evidence="2" id="KW-0479">Metal-binding</keyword>
<dbReference type="Pfam" id="PF00172">
    <property type="entry name" value="Zn_clus"/>
    <property type="match status" value="1"/>
</dbReference>
<keyword evidence="4" id="KW-0804">Transcription</keyword>
<dbReference type="GO" id="GO:0003677">
    <property type="term" value="F:DNA binding"/>
    <property type="evidence" value="ECO:0007669"/>
    <property type="project" value="InterPro"/>
</dbReference>
<dbReference type="InterPro" id="IPR007219">
    <property type="entry name" value="XnlR_reg_dom"/>
</dbReference>
<comment type="caution">
    <text evidence="7">The sequence shown here is derived from an EMBL/GenBank/DDBJ whole genome shotgun (WGS) entry which is preliminary data.</text>
</comment>
<comment type="subcellular location">
    <subcellularLocation>
        <location evidence="1">Nucleus</location>
    </subcellularLocation>
</comment>
<feature type="domain" description="Zn(2)-C6 fungal-type" evidence="6">
    <location>
        <begin position="11"/>
        <end position="41"/>
    </location>
</feature>
<dbReference type="OMA" id="ERQRVWW"/>
<dbReference type="GO" id="GO:0000981">
    <property type="term" value="F:DNA-binding transcription factor activity, RNA polymerase II-specific"/>
    <property type="evidence" value="ECO:0007669"/>
    <property type="project" value="InterPro"/>
</dbReference>
<organism evidence="7 8">
    <name type="scientific">Scytalidium lignicola</name>
    <name type="common">Hyphomycete</name>
    <dbReference type="NCBI Taxonomy" id="5539"/>
    <lineage>
        <taxon>Eukaryota</taxon>
        <taxon>Fungi</taxon>
        <taxon>Dikarya</taxon>
        <taxon>Ascomycota</taxon>
        <taxon>Pezizomycotina</taxon>
        <taxon>Leotiomycetes</taxon>
        <taxon>Leotiomycetes incertae sedis</taxon>
        <taxon>Scytalidium</taxon>
    </lineage>
</organism>
<evidence type="ECO:0000313" key="8">
    <source>
        <dbReference type="Proteomes" id="UP000258309"/>
    </source>
</evidence>
<dbReference type="Pfam" id="PF04082">
    <property type="entry name" value="Fungal_trans"/>
    <property type="match status" value="1"/>
</dbReference>
<sequence length="521" mass="58744">MDDGTDKAANVCASCKQYKRKCNKTLPSCSTCSRLHRACNYSTLDFTRARPKEEIALLRARVEELEKLIERSIAVNTPGSTLPASSPIKEVNDCGQSSQSNLSSRLFFLDQRTFTHLHCRLPLVSVPLPNKLVNALGDEHCQPRGMEQLVSRYFDTFHGWMPIISKTRMKRVLDRSAGNIQAEMGFLLSCMKLLLQKPENEALPEDISLYGIVKADWLQLEMVGLQSLEVVQGGILIGVYELSHGIYPAAYMSVAQCARQAISIGLHNCEAPEFLQPWADWEEEIRVWWFIVILDRYVTIGRELRPLCTEDPKKHTPLPADTEAWDQGAMISPERLYASSPATAITSPYARLAQAFNLLGRVIRHCDDQDQDIVFMLEEMNTLHQATCALLDLIKGDESEDSYVALSVLVDKAGPKLAPSIREYTERSLNTMRDASLQALDLAQELERRVVVSGVDKLSPLVMHCLYRAAFWLSYLAGVNREERFIIGRSIIDRVLKALSSRWKIAGIYLEMLEAVHQEGR</sequence>
<dbReference type="SMART" id="SM00906">
    <property type="entry name" value="Fungal_trans"/>
    <property type="match status" value="1"/>
</dbReference>
<dbReference type="CDD" id="cd12148">
    <property type="entry name" value="fungal_TF_MHR"/>
    <property type="match status" value="1"/>
</dbReference>
<dbReference type="EMBL" id="NCSJ02000038">
    <property type="protein sequence ID" value="RFU33261.1"/>
    <property type="molecule type" value="Genomic_DNA"/>
</dbReference>
<dbReference type="STRING" id="5539.A0A3E2HJN1"/>
<feature type="non-terminal residue" evidence="7">
    <location>
        <position position="521"/>
    </location>
</feature>
<dbReference type="PANTHER" id="PTHR47338:SF20">
    <property type="entry name" value="ZN(II)2CYS6 TRANSCRIPTION FACTOR (EUROFUNG)"/>
    <property type="match status" value="1"/>
</dbReference>
<dbReference type="OrthoDB" id="270167at2759"/>
<evidence type="ECO:0000259" key="6">
    <source>
        <dbReference type="PROSITE" id="PS50048"/>
    </source>
</evidence>
<dbReference type="InterPro" id="IPR001138">
    <property type="entry name" value="Zn2Cys6_DnaBD"/>
</dbReference>
<dbReference type="GO" id="GO:0008270">
    <property type="term" value="F:zinc ion binding"/>
    <property type="evidence" value="ECO:0007669"/>
    <property type="project" value="InterPro"/>
</dbReference>
<keyword evidence="8" id="KW-1185">Reference proteome</keyword>
<dbReference type="Proteomes" id="UP000258309">
    <property type="component" value="Unassembled WGS sequence"/>
</dbReference>
<name>A0A3E2HJN1_SCYLI</name>
<evidence type="ECO:0000256" key="1">
    <source>
        <dbReference type="ARBA" id="ARBA00004123"/>
    </source>
</evidence>
<dbReference type="GO" id="GO:0005634">
    <property type="term" value="C:nucleus"/>
    <property type="evidence" value="ECO:0007669"/>
    <property type="project" value="UniProtKB-SubCell"/>
</dbReference>
<keyword evidence="5" id="KW-0539">Nucleus</keyword>
<dbReference type="Gene3D" id="4.10.240.10">
    <property type="entry name" value="Zn(2)-C6 fungal-type DNA-binding domain"/>
    <property type="match status" value="1"/>
</dbReference>
<accession>A0A3E2HJN1</accession>